<feature type="binding site" evidence="4">
    <location>
        <begin position="309"/>
        <end position="314"/>
    </location>
    <ligand>
        <name>NAD(+)</name>
        <dbReference type="ChEBI" id="CHEBI:57540"/>
    </ligand>
</feature>
<dbReference type="PROSITE" id="PS00739">
    <property type="entry name" value="ADOHCYASE_2"/>
    <property type="match status" value="1"/>
</dbReference>
<dbReference type="GO" id="GO:0005829">
    <property type="term" value="C:cytosol"/>
    <property type="evidence" value="ECO:0007669"/>
    <property type="project" value="TreeGrafter"/>
</dbReference>
<dbReference type="PANTHER" id="PTHR23420:SF0">
    <property type="entry name" value="ADENOSYLHOMOCYSTEINASE"/>
    <property type="match status" value="1"/>
</dbReference>
<proteinExistence type="inferred from homology"/>
<comment type="cofactor">
    <cofactor evidence="4">
        <name>NAD(+)</name>
        <dbReference type="ChEBI" id="CHEBI:57540"/>
    </cofactor>
    <text evidence="4">Binds 1 NAD(+) per subunit.</text>
</comment>
<dbReference type="GeneID" id="106662566"/>
<dbReference type="InterPro" id="IPR020082">
    <property type="entry name" value="S-Ado-L-homoCys_hydrolase_CS"/>
</dbReference>
<dbReference type="SMART" id="SM00997">
    <property type="entry name" value="AdoHcyase_NAD"/>
    <property type="match status" value="1"/>
</dbReference>
<accession>A0A8I6TBZ1</accession>
<dbReference type="RefSeq" id="XP_014242240.1">
    <property type="nucleotide sequence ID" value="XM_014386754.2"/>
</dbReference>
<dbReference type="SUPFAM" id="SSF52283">
    <property type="entry name" value="Formate/glycerate dehydrogenase catalytic domain-like"/>
    <property type="match status" value="1"/>
</dbReference>
<dbReference type="SUPFAM" id="SSF51735">
    <property type="entry name" value="NAD(P)-binding Rossmann-fold domains"/>
    <property type="match status" value="1"/>
</dbReference>
<evidence type="ECO:0000256" key="4">
    <source>
        <dbReference type="PIRSR" id="PIRSR001109-2"/>
    </source>
</evidence>
<dbReference type="InterPro" id="IPR015878">
    <property type="entry name" value="Ado_hCys_hydrolase_NAD-bd"/>
</dbReference>
<dbReference type="Pfam" id="PF05221">
    <property type="entry name" value="AdoHcyase"/>
    <property type="match status" value="1"/>
</dbReference>
<dbReference type="Gene3D" id="3.40.50.720">
    <property type="entry name" value="NAD(P)-binding Rossmann-like Domain"/>
    <property type="match status" value="1"/>
</dbReference>
<dbReference type="CDD" id="cd00401">
    <property type="entry name" value="SAHH"/>
    <property type="match status" value="1"/>
</dbReference>
<dbReference type="NCBIfam" id="NF004005">
    <property type="entry name" value="PRK05476.2-3"/>
    <property type="match status" value="1"/>
</dbReference>
<feature type="region of interest" description="Disordered" evidence="5">
    <location>
        <begin position="38"/>
        <end position="90"/>
    </location>
</feature>
<feature type="binding site" evidence="4">
    <location>
        <position position="433"/>
    </location>
    <ligand>
        <name>NAD(+)</name>
        <dbReference type="ChEBI" id="CHEBI:57540"/>
    </ligand>
</feature>
<dbReference type="PIRSF" id="PIRSF001109">
    <property type="entry name" value="Ad_hcy_hydrolase"/>
    <property type="match status" value="1"/>
</dbReference>
<dbReference type="EnsemblMetazoa" id="XM_014386754.2">
    <property type="protein sequence ID" value="XP_014242240.1"/>
    <property type="gene ID" value="LOC106662566"/>
</dbReference>
<dbReference type="OrthoDB" id="10007170at2759"/>
<name>A0A8I6TBZ1_CIMLE</name>
<evidence type="ECO:0000259" key="6">
    <source>
        <dbReference type="SMART" id="SM00997"/>
    </source>
</evidence>
<keyword evidence="2" id="KW-0554">One-carbon metabolism</keyword>
<sequence>MNFYYLLMDNVDLSSGVSAAADKARVAAALPVHSPQKLTKVRQPLVKTNTRSSEQQHSVSGSSMSSSVTSSSSSDEDEVSPRQHVQHTSKGFSDFRIRNIKAHSFGRREIELTEQELPGIIALRNRISDRPLIGAKIIGCTHINCQTAVLIETLVYLGAEVRWCACNVNSTQNDIAAALAEANVPVFAWRSETVDDYWWCIDQCISAPGWQPNLILDNGGDATHRVYKKFPDLFKSLRGIVEEMATGVHRLFNLSERGELFAPAINLSDSVPKNKFDTLYNCRETMLDCLKRCTDLMFGGKQVVVCGYGEVGKGCCQALKGMGCIIYITEIDPICALQACMDGFRVVKLNEVVRDVDIVITATGNKHVVTREHMEKMKNGCIVCNMGHSDIEIDVADLQTPELIWEKVRSKVDNIIWPNGKRIVLLAEGRMVNMSCAGIPSFMASITSTTQALAIIELFKQPANKYHAEVYVLPKKIDELVANLHLGTFGANLTVLTDQQAKYMGLCKTGPFKPEHYRY</sequence>
<feature type="domain" description="S-adenosyl-L-homocysteine hydrolase NAD binding" evidence="6">
    <location>
        <begin position="278"/>
        <end position="439"/>
    </location>
</feature>
<evidence type="ECO:0000256" key="5">
    <source>
        <dbReference type="SAM" id="MobiDB-lite"/>
    </source>
</evidence>
<dbReference type="Pfam" id="PF00670">
    <property type="entry name" value="AdoHcyase_NAD"/>
    <property type="match status" value="1"/>
</dbReference>
<keyword evidence="8" id="KW-1185">Reference proteome</keyword>
<dbReference type="InterPro" id="IPR036291">
    <property type="entry name" value="NAD(P)-bd_dom_sf"/>
</dbReference>
<feature type="binding site" evidence="4">
    <location>
        <position position="330"/>
    </location>
    <ligand>
        <name>NAD(+)</name>
        <dbReference type="ChEBI" id="CHEBI:57540"/>
    </ligand>
</feature>
<dbReference type="KEGG" id="clec:106662566"/>
<dbReference type="GO" id="GO:0006730">
    <property type="term" value="P:one-carbon metabolic process"/>
    <property type="evidence" value="ECO:0007669"/>
    <property type="project" value="UniProtKB-KW"/>
</dbReference>
<evidence type="ECO:0000313" key="8">
    <source>
        <dbReference type="Proteomes" id="UP000494040"/>
    </source>
</evidence>
<dbReference type="AlphaFoldDB" id="A0A8I6TBZ1"/>
<dbReference type="SMART" id="SM00996">
    <property type="entry name" value="AdoHcyase"/>
    <property type="match status" value="1"/>
</dbReference>
<comment type="similarity">
    <text evidence="1">Belongs to the adenosylhomocysteinase family.</text>
</comment>
<feature type="compositionally biased region" description="Low complexity" evidence="5">
    <location>
        <begin position="52"/>
        <end position="73"/>
    </location>
</feature>
<dbReference type="GO" id="GO:0033353">
    <property type="term" value="P:S-adenosylmethionine cycle"/>
    <property type="evidence" value="ECO:0007669"/>
    <property type="project" value="TreeGrafter"/>
</dbReference>
<organism evidence="7 8">
    <name type="scientific">Cimex lectularius</name>
    <name type="common">Bed bug</name>
    <name type="synonym">Acanthia lectularia</name>
    <dbReference type="NCBI Taxonomy" id="79782"/>
    <lineage>
        <taxon>Eukaryota</taxon>
        <taxon>Metazoa</taxon>
        <taxon>Ecdysozoa</taxon>
        <taxon>Arthropoda</taxon>
        <taxon>Hexapoda</taxon>
        <taxon>Insecta</taxon>
        <taxon>Pterygota</taxon>
        <taxon>Neoptera</taxon>
        <taxon>Paraneoptera</taxon>
        <taxon>Hemiptera</taxon>
        <taxon>Heteroptera</taxon>
        <taxon>Panheteroptera</taxon>
        <taxon>Cimicomorpha</taxon>
        <taxon>Cimicidae</taxon>
        <taxon>Cimex</taxon>
    </lineage>
</organism>
<evidence type="ECO:0000256" key="3">
    <source>
        <dbReference type="ARBA" id="ARBA00023027"/>
    </source>
</evidence>
<dbReference type="InterPro" id="IPR000043">
    <property type="entry name" value="Adenosylhomocysteinase-like"/>
</dbReference>
<dbReference type="PANTHER" id="PTHR23420">
    <property type="entry name" value="ADENOSYLHOMOCYSTEINASE"/>
    <property type="match status" value="1"/>
</dbReference>
<reference evidence="7" key="1">
    <citation type="submission" date="2022-01" db="UniProtKB">
        <authorList>
            <consortium name="EnsemblMetazoa"/>
        </authorList>
    </citation>
    <scope>IDENTIFICATION</scope>
</reference>
<dbReference type="FunFam" id="3.40.50.720:FF:000035">
    <property type="entry name" value="Adenosylhomocysteinase"/>
    <property type="match status" value="1"/>
</dbReference>
<evidence type="ECO:0000256" key="1">
    <source>
        <dbReference type="ARBA" id="ARBA00007122"/>
    </source>
</evidence>
<evidence type="ECO:0000313" key="7">
    <source>
        <dbReference type="EnsemblMetazoa" id="XP_014242240.1"/>
    </source>
</evidence>
<dbReference type="InterPro" id="IPR042172">
    <property type="entry name" value="Adenosylhomocyst_ase-like_sf"/>
</dbReference>
<dbReference type="Gene3D" id="3.40.50.1480">
    <property type="entry name" value="Adenosylhomocysteinase-like"/>
    <property type="match status" value="3"/>
</dbReference>
<evidence type="ECO:0000256" key="2">
    <source>
        <dbReference type="ARBA" id="ARBA00022563"/>
    </source>
</evidence>
<protein>
    <recommendedName>
        <fullName evidence="6">S-adenosyl-L-homocysteine hydrolase NAD binding domain-containing protein</fullName>
    </recommendedName>
</protein>
<keyword evidence="3 4" id="KW-0520">NAD</keyword>
<dbReference type="Proteomes" id="UP000494040">
    <property type="component" value="Unassembled WGS sequence"/>
</dbReference>